<accession>A0A8J6BU97</accession>
<sequence>MVLPPDACPRGQICTTAAMPAICTMARVAVLHAPLCLIIVVARVVLSSVPHHGAHSTSGVPPKGVRRWYLRRVFGGGFTEGCSVVWLLQLLQQSVPVGGVRQYTMTGSVPKASVLWAVHRSVLRRETFEGARRRSQKSRRIEGMVRVRLVEECARGETLRRSAHGMLHAEALDEGGTSKGGTPKVGLRSEEGFGARLAPEYG</sequence>
<gene>
    <name evidence="2" type="ORF">GUJ93_ZPchr0011g28737</name>
</gene>
<name>A0A8J6BU97_ZIZPA</name>
<reference evidence="2" key="2">
    <citation type="submission" date="2021-02" db="EMBL/GenBank/DDBJ databases">
        <authorList>
            <person name="Kimball J.A."/>
            <person name="Haas M.W."/>
            <person name="Macchietto M."/>
            <person name="Kono T."/>
            <person name="Duquette J."/>
            <person name="Shao M."/>
        </authorList>
    </citation>
    <scope>NUCLEOTIDE SEQUENCE</scope>
    <source>
        <tissue evidence="2">Fresh leaf tissue</tissue>
    </source>
</reference>
<proteinExistence type="predicted"/>
<keyword evidence="3" id="KW-1185">Reference proteome</keyword>
<evidence type="ECO:0000313" key="2">
    <source>
        <dbReference type="EMBL" id="KAG8090958.1"/>
    </source>
</evidence>
<dbReference type="AlphaFoldDB" id="A0A8J6BU97"/>
<dbReference type="Proteomes" id="UP000729402">
    <property type="component" value="Unassembled WGS sequence"/>
</dbReference>
<protein>
    <submittedName>
        <fullName evidence="2">Uncharacterized protein</fullName>
    </submittedName>
</protein>
<feature type="region of interest" description="Disordered" evidence="1">
    <location>
        <begin position="171"/>
        <end position="202"/>
    </location>
</feature>
<evidence type="ECO:0000256" key="1">
    <source>
        <dbReference type="SAM" id="MobiDB-lite"/>
    </source>
</evidence>
<evidence type="ECO:0000313" key="3">
    <source>
        <dbReference type="Proteomes" id="UP000729402"/>
    </source>
</evidence>
<reference evidence="2" key="1">
    <citation type="journal article" date="2021" name="bioRxiv">
        <title>Whole Genome Assembly and Annotation of Northern Wild Rice, Zizania palustris L., Supports a Whole Genome Duplication in the Zizania Genus.</title>
        <authorList>
            <person name="Haas M."/>
            <person name="Kono T."/>
            <person name="Macchietto M."/>
            <person name="Millas R."/>
            <person name="McGilp L."/>
            <person name="Shao M."/>
            <person name="Duquette J."/>
            <person name="Hirsch C.N."/>
            <person name="Kimball J."/>
        </authorList>
    </citation>
    <scope>NUCLEOTIDE SEQUENCE</scope>
    <source>
        <tissue evidence="2">Fresh leaf tissue</tissue>
    </source>
</reference>
<organism evidence="2 3">
    <name type="scientific">Zizania palustris</name>
    <name type="common">Northern wild rice</name>
    <dbReference type="NCBI Taxonomy" id="103762"/>
    <lineage>
        <taxon>Eukaryota</taxon>
        <taxon>Viridiplantae</taxon>
        <taxon>Streptophyta</taxon>
        <taxon>Embryophyta</taxon>
        <taxon>Tracheophyta</taxon>
        <taxon>Spermatophyta</taxon>
        <taxon>Magnoliopsida</taxon>
        <taxon>Liliopsida</taxon>
        <taxon>Poales</taxon>
        <taxon>Poaceae</taxon>
        <taxon>BOP clade</taxon>
        <taxon>Oryzoideae</taxon>
        <taxon>Oryzeae</taxon>
        <taxon>Zizaniinae</taxon>
        <taxon>Zizania</taxon>
    </lineage>
</organism>
<comment type="caution">
    <text evidence="2">The sequence shown here is derived from an EMBL/GenBank/DDBJ whole genome shotgun (WGS) entry which is preliminary data.</text>
</comment>
<dbReference type="EMBL" id="JAAALK010000081">
    <property type="protein sequence ID" value="KAG8090958.1"/>
    <property type="molecule type" value="Genomic_DNA"/>
</dbReference>